<comment type="caution">
    <text evidence="7">The sequence shown here is derived from an EMBL/GenBank/DDBJ whole genome shotgun (WGS) entry which is preliminary data.</text>
</comment>
<keyword evidence="5" id="KW-0411">Iron-sulfur</keyword>
<keyword evidence="1" id="KW-0004">4Fe-4S</keyword>
<evidence type="ECO:0000313" key="8">
    <source>
        <dbReference type="Proteomes" id="UP001204376"/>
    </source>
</evidence>
<evidence type="ECO:0000313" key="7">
    <source>
        <dbReference type="EMBL" id="MCQ6961017.1"/>
    </source>
</evidence>
<dbReference type="InterPro" id="IPR036188">
    <property type="entry name" value="FAD/NAD-bd_sf"/>
</dbReference>
<evidence type="ECO:0000256" key="1">
    <source>
        <dbReference type="ARBA" id="ARBA00022485"/>
    </source>
</evidence>
<dbReference type="SUPFAM" id="SSF51905">
    <property type="entry name" value="FAD/NAD(P)-binding domain"/>
    <property type="match status" value="1"/>
</dbReference>
<reference evidence="7 8" key="1">
    <citation type="submission" date="2022-07" db="EMBL/GenBank/DDBJ databases">
        <title>Mucilaginibacter sp. JC4.</title>
        <authorList>
            <person name="Le V."/>
            <person name="Ko S.-R."/>
            <person name="Ahn C.-Y."/>
            <person name="Oh H.-M."/>
        </authorList>
    </citation>
    <scope>NUCLEOTIDE SEQUENCE [LARGE SCALE GENOMIC DNA]</scope>
    <source>
        <strain evidence="7 8">JC4</strain>
    </source>
</reference>
<feature type="signal peptide" evidence="6">
    <location>
        <begin position="1"/>
        <end position="19"/>
    </location>
</feature>
<evidence type="ECO:0000256" key="5">
    <source>
        <dbReference type="ARBA" id="ARBA00023014"/>
    </source>
</evidence>
<dbReference type="EMBL" id="JANHOH010000011">
    <property type="protein sequence ID" value="MCQ6961017.1"/>
    <property type="molecule type" value="Genomic_DNA"/>
</dbReference>
<protein>
    <submittedName>
        <fullName evidence="7">FAD-dependent oxidoreductase</fullName>
    </submittedName>
</protein>
<proteinExistence type="predicted"/>
<organism evidence="7 8">
    <name type="scientific">Mucilaginibacter aquariorum</name>
    <dbReference type="NCBI Taxonomy" id="2967225"/>
    <lineage>
        <taxon>Bacteria</taxon>
        <taxon>Pseudomonadati</taxon>
        <taxon>Bacteroidota</taxon>
        <taxon>Sphingobacteriia</taxon>
        <taxon>Sphingobacteriales</taxon>
        <taxon>Sphingobacteriaceae</taxon>
        <taxon>Mucilaginibacter</taxon>
    </lineage>
</organism>
<sequence>MLKKFLLICLLLKCSAGFAETIRTDVLVVGGGASGVAAAIQSARSKVKTMLIEQGAWLGGSMTSGGMCILEGNRNLASGIYAEFRNHVREFYKPRLGYDTTRNAPLVFEPYTGAAILKKITDTVKNLTVKMNTPFTGIKKDGTGWEVTVSIDGKPVTIKAKLVVDATELGDVVAGAGVLLTSGFDSRADTKEALAPLNATNQIQDISYITILKDYGRSTDHTIPQPEGYNTEQYACLKSTDIKKLLASAKLPNDKYMIKWADCGNQYSVTSDDLKPENREATFRKARLRTLGLIYYLQTELGYKNLGLTDDFKTPDRLPYIPFIRENRRSAGVVRMVLDDIYTPYSRGSKLYRTSIAVSDAMPGQHYSVAGVPQINYPPFPAYSIPLGAVVVKDQDNLLVTEKAMSVTHLVNGSITYPSVQMTLGQGVGATAAYCVFFETTTQNLKPRVIQGEILDFKGMLMPFADIKTTDRDYRAIQQIGATGLLQGIQKVTGNSAQVLFVPDSTVHTAEIKPFLNEIYSRSFLWFNKENPGELFTIANLLSYISEMTLRDPKNLQLETQKAWKSYYKFPAEFNLNRPVTRREFAVLANRFFNPFARKVDLSGKLVN</sequence>
<keyword evidence="8" id="KW-1185">Reference proteome</keyword>
<evidence type="ECO:0000256" key="2">
    <source>
        <dbReference type="ARBA" id="ARBA00022723"/>
    </source>
</evidence>
<accession>A0ABT1T8T5</accession>
<evidence type="ECO:0000256" key="4">
    <source>
        <dbReference type="ARBA" id="ARBA00023004"/>
    </source>
</evidence>
<evidence type="ECO:0000256" key="3">
    <source>
        <dbReference type="ARBA" id="ARBA00023002"/>
    </source>
</evidence>
<dbReference type="PANTHER" id="PTHR43498:SF1">
    <property type="entry name" value="COB--COM HETERODISULFIDE REDUCTASE IRON-SULFUR SUBUNIT A"/>
    <property type="match status" value="1"/>
</dbReference>
<feature type="chain" id="PRO_5046074380" evidence="6">
    <location>
        <begin position="20"/>
        <end position="608"/>
    </location>
</feature>
<dbReference type="PANTHER" id="PTHR43498">
    <property type="entry name" value="FERREDOXIN:COB-COM HETERODISULFIDE REDUCTASE SUBUNIT A"/>
    <property type="match status" value="1"/>
</dbReference>
<gene>
    <name evidence="7" type="ORF">NPE20_23785</name>
</gene>
<keyword evidence="4" id="KW-0408">Iron</keyword>
<keyword evidence="3" id="KW-0560">Oxidoreductase</keyword>
<keyword evidence="6" id="KW-0732">Signal</keyword>
<dbReference type="InterPro" id="IPR039650">
    <property type="entry name" value="HdrA-like"/>
</dbReference>
<keyword evidence="2" id="KW-0479">Metal-binding</keyword>
<dbReference type="Pfam" id="PF12831">
    <property type="entry name" value="FAD_oxidored"/>
    <property type="match status" value="1"/>
</dbReference>
<dbReference type="Gene3D" id="3.50.50.60">
    <property type="entry name" value="FAD/NAD(P)-binding domain"/>
    <property type="match status" value="1"/>
</dbReference>
<name>A0ABT1T8T5_9SPHI</name>
<dbReference type="RefSeq" id="WP_256541185.1">
    <property type="nucleotide sequence ID" value="NZ_JANHOH010000011.1"/>
</dbReference>
<dbReference type="Proteomes" id="UP001204376">
    <property type="component" value="Unassembled WGS sequence"/>
</dbReference>
<evidence type="ECO:0000256" key="6">
    <source>
        <dbReference type="SAM" id="SignalP"/>
    </source>
</evidence>